<evidence type="ECO:0000256" key="6">
    <source>
        <dbReference type="ARBA" id="ARBA00022723"/>
    </source>
</evidence>
<dbReference type="PROSITE" id="PS00086">
    <property type="entry name" value="CYTOCHROME_P450"/>
    <property type="match status" value="1"/>
</dbReference>
<comment type="subcellular location">
    <subcellularLocation>
        <location evidence="2">Membrane</location>
        <topology evidence="2">Single-pass membrane protein</topology>
    </subcellularLocation>
</comment>
<dbReference type="SUPFAM" id="SSF48264">
    <property type="entry name" value="Cytochrome P450"/>
    <property type="match status" value="1"/>
</dbReference>
<evidence type="ECO:0000256" key="7">
    <source>
        <dbReference type="ARBA" id="ARBA00022989"/>
    </source>
</evidence>
<dbReference type="AlphaFoldDB" id="A0AAV0LNL5"/>
<evidence type="ECO:0000256" key="5">
    <source>
        <dbReference type="ARBA" id="ARBA00022692"/>
    </source>
</evidence>
<keyword evidence="9 12" id="KW-0408">Iron</keyword>
<evidence type="ECO:0000256" key="9">
    <source>
        <dbReference type="ARBA" id="ARBA00023004"/>
    </source>
</evidence>
<comment type="cofactor">
    <cofactor evidence="1 12">
        <name>heme</name>
        <dbReference type="ChEBI" id="CHEBI:30413"/>
    </cofactor>
</comment>
<dbReference type="PRINTS" id="PR00385">
    <property type="entry name" value="P450"/>
</dbReference>
<keyword evidence="7" id="KW-1133">Transmembrane helix</keyword>
<evidence type="ECO:0000313" key="14">
    <source>
        <dbReference type="EMBL" id="CAI0435816.1"/>
    </source>
</evidence>
<sequence length="407" mass="46702">MLDTSQPQRQFYELAQRYGPLMSLQLGFVQGLVVSSAKMAKEMRKICTLHLFNFRRVQSFRPIREEEVSRLMVTSNVESGKPLDINEMMMSLTISIICRISLGKKYDDDAKERQHFIGMLTESQAMFGNFFYGDYFPGMRWLDKLNGMVDRLDRNFRDLDNFYQEVIDQHRDPNRPKPEREDIIDVLLRIKEERGSSIDLNWDHIKGVLMTDTSAATVIWAMTFLITNPPALKKAQQEIRAHVGTKGFVDEDDVQELPYLKAIVKETFRLQPAVPLLVPRETVQDSQIGGYDIPAKTVVFVNAWAIGRDPEAWARPDDFYPERFLGSEVDFKGVDFELVPFGAGRRGCPGIHMGIATVDLALANLLYRFDWELPPGTEREDVDFDVLPGITMHKKNHLWLVPKIPAA</sequence>
<dbReference type="InterPro" id="IPR017972">
    <property type="entry name" value="Cyt_P450_CS"/>
</dbReference>
<accession>A0AAV0LNL5</accession>
<dbReference type="Gene3D" id="1.10.630.10">
    <property type="entry name" value="Cytochrome P450"/>
    <property type="match status" value="1"/>
</dbReference>
<evidence type="ECO:0000256" key="8">
    <source>
        <dbReference type="ARBA" id="ARBA00023002"/>
    </source>
</evidence>
<feature type="binding site" description="axial binding residue" evidence="12">
    <location>
        <position position="348"/>
    </location>
    <ligand>
        <name>heme</name>
        <dbReference type="ChEBI" id="CHEBI:30413"/>
    </ligand>
    <ligandPart>
        <name>Fe</name>
        <dbReference type="ChEBI" id="CHEBI:18248"/>
    </ligandPart>
</feature>
<dbReference type="CDD" id="cd11072">
    <property type="entry name" value="CYP71-like"/>
    <property type="match status" value="1"/>
</dbReference>
<name>A0AAV0LNL5_9ROSI</name>
<keyword evidence="5" id="KW-0812">Transmembrane</keyword>
<keyword evidence="4 12" id="KW-0349">Heme</keyword>
<evidence type="ECO:0000256" key="12">
    <source>
        <dbReference type="PIRSR" id="PIRSR602401-1"/>
    </source>
</evidence>
<evidence type="ECO:0000256" key="2">
    <source>
        <dbReference type="ARBA" id="ARBA00004167"/>
    </source>
</evidence>
<keyword evidence="15" id="KW-1185">Reference proteome</keyword>
<keyword evidence="11" id="KW-0472">Membrane</keyword>
<evidence type="ECO:0000256" key="4">
    <source>
        <dbReference type="ARBA" id="ARBA00022617"/>
    </source>
</evidence>
<evidence type="ECO:0000256" key="13">
    <source>
        <dbReference type="RuleBase" id="RU000461"/>
    </source>
</evidence>
<comment type="similarity">
    <text evidence="3 13">Belongs to the cytochrome P450 family.</text>
</comment>
<dbReference type="InterPro" id="IPR001128">
    <property type="entry name" value="Cyt_P450"/>
</dbReference>
<dbReference type="GO" id="GO:0020037">
    <property type="term" value="F:heme binding"/>
    <property type="evidence" value="ECO:0007669"/>
    <property type="project" value="InterPro"/>
</dbReference>
<dbReference type="PANTHER" id="PTHR47955:SF22">
    <property type="entry name" value="CYTOCHROME P450 83B1-LIKE"/>
    <property type="match status" value="1"/>
</dbReference>
<dbReference type="FunFam" id="1.10.630.10:FF:000126">
    <property type="entry name" value="Predicted protein"/>
    <property type="match status" value="1"/>
</dbReference>
<organism evidence="14 15">
    <name type="scientific">Linum tenue</name>
    <dbReference type="NCBI Taxonomy" id="586396"/>
    <lineage>
        <taxon>Eukaryota</taxon>
        <taxon>Viridiplantae</taxon>
        <taxon>Streptophyta</taxon>
        <taxon>Embryophyta</taxon>
        <taxon>Tracheophyta</taxon>
        <taxon>Spermatophyta</taxon>
        <taxon>Magnoliopsida</taxon>
        <taxon>eudicotyledons</taxon>
        <taxon>Gunneridae</taxon>
        <taxon>Pentapetalae</taxon>
        <taxon>rosids</taxon>
        <taxon>fabids</taxon>
        <taxon>Malpighiales</taxon>
        <taxon>Linaceae</taxon>
        <taxon>Linum</taxon>
    </lineage>
</organism>
<comment type="caution">
    <text evidence="14">The sequence shown here is derived from an EMBL/GenBank/DDBJ whole genome shotgun (WGS) entry which is preliminary data.</text>
</comment>
<evidence type="ECO:0000313" key="15">
    <source>
        <dbReference type="Proteomes" id="UP001154282"/>
    </source>
</evidence>
<keyword evidence="8 13" id="KW-0560">Oxidoreductase</keyword>
<dbReference type="GO" id="GO:0004497">
    <property type="term" value="F:monooxygenase activity"/>
    <property type="evidence" value="ECO:0007669"/>
    <property type="project" value="UniProtKB-KW"/>
</dbReference>
<dbReference type="GO" id="GO:0016020">
    <property type="term" value="C:membrane"/>
    <property type="evidence" value="ECO:0007669"/>
    <property type="project" value="UniProtKB-SubCell"/>
</dbReference>
<keyword evidence="10 13" id="KW-0503">Monooxygenase</keyword>
<dbReference type="GO" id="GO:0016705">
    <property type="term" value="F:oxidoreductase activity, acting on paired donors, with incorporation or reduction of molecular oxygen"/>
    <property type="evidence" value="ECO:0007669"/>
    <property type="project" value="InterPro"/>
</dbReference>
<reference evidence="14" key="1">
    <citation type="submission" date="2022-08" db="EMBL/GenBank/DDBJ databases">
        <authorList>
            <person name="Gutierrez-Valencia J."/>
        </authorList>
    </citation>
    <scope>NUCLEOTIDE SEQUENCE</scope>
</reference>
<evidence type="ECO:0000256" key="3">
    <source>
        <dbReference type="ARBA" id="ARBA00010617"/>
    </source>
</evidence>
<evidence type="ECO:0000256" key="11">
    <source>
        <dbReference type="ARBA" id="ARBA00023136"/>
    </source>
</evidence>
<dbReference type="PANTHER" id="PTHR47955">
    <property type="entry name" value="CYTOCHROME P450 FAMILY 71 PROTEIN"/>
    <property type="match status" value="1"/>
</dbReference>
<dbReference type="Pfam" id="PF00067">
    <property type="entry name" value="p450"/>
    <property type="match status" value="1"/>
</dbReference>
<evidence type="ECO:0000256" key="10">
    <source>
        <dbReference type="ARBA" id="ARBA00023033"/>
    </source>
</evidence>
<dbReference type="Proteomes" id="UP001154282">
    <property type="component" value="Unassembled WGS sequence"/>
</dbReference>
<gene>
    <name evidence="14" type="ORF">LITE_LOCUS24843</name>
</gene>
<protein>
    <recommendedName>
        <fullName evidence="16">Cytochrome P450</fullName>
    </recommendedName>
</protein>
<dbReference type="InterPro" id="IPR002401">
    <property type="entry name" value="Cyt_P450_E_grp-I"/>
</dbReference>
<dbReference type="EMBL" id="CAMGYJ010000006">
    <property type="protein sequence ID" value="CAI0435816.1"/>
    <property type="molecule type" value="Genomic_DNA"/>
</dbReference>
<dbReference type="InterPro" id="IPR036396">
    <property type="entry name" value="Cyt_P450_sf"/>
</dbReference>
<keyword evidence="6 12" id="KW-0479">Metal-binding</keyword>
<evidence type="ECO:0000256" key="1">
    <source>
        <dbReference type="ARBA" id="ARBA00001971"/>
    </source>
</evidence>
<evidence type="ECO:0008006" key="16">
    <source>
        <dbReference type="Google" id="ProtNLM"/>
    </source>
</evidence>
<dbReference type="GO" id="GO:0005506">
    <property type="term" value="F:iron ion binding"/>
    <property type="evidence" value="ECO:0007669"/>
    <property type="project" value="InterPro"/>
</dbReference>
<proteinExistence type="inferred from homology"/>
<dbReference type="PRINTS" id="PR00463">
    <property type="entry name" value="EP450I"/>
</dbReference>